<evidence type="ECO:0000259" key="4">
    <source>
        <dbReference type="PROSITE" id="PS50835"/>
    </source>
</evidence>
<evidence type="ECO:0000313" key="5">
    <source>
        <dbReference type="EMBL" id="CAJ1066042.1"/>
    </source>
</evidence>
<evidence type="ECO:0000256" key="3">
    <source>
        <dbReference type="SAM" id="SignalP"/>
    </source>
</evidence>
<dbReference type="Proteomes" id="UP001178508">
    <property type="component" value="Chromosome 10"/>
</dbReference>
<reference evidence="5" key="1">
    <citation type="submission" date="2023-08" db="EMBL/GenBank/DDBJ databases">
        <authorList>
            <person name="Alioto T."/>
            <person name="Alioto T."/>
            <person name="Gomez Garrido J."/>
        </authorList>
    </citation>
    <scope>NUCLEOTIDE SEQUENCE</scope>
</reference>
<organism evidence="5 6">
    <name type="scientific">Xyrichtys novacula</name>
    <name type="common">Pearly razorfish</name>
    <name type="synonym">Hemipteronotus novacula</name>
    <dbReference type="NCBI Taxonomy" id="13765"/>
    <lineage>
        <taxon>Eukaryota</taxon>
        <taxon>Metazoa</taxon>
        <taxon>Chordata</taxon>
        <taxon>Craniata</taxon>
        <taxon>Vertebrata</taxon>
        <taxon>Euteleostomi</taxon>
        <taxon>Actinopterygii</taxon>
        <taxon>Neopterygii</taxon>
        <taxon>Teleostei</taxon>
        <taxon>Neoteleostei</taxon>
        <taxon>Acanthomorphata</taxon>
        <taxon>Eupercaria</taxon>
        <taxon>Labriformes</taxon>
        <taxon>Labridae</taxon>
        <taxon>Xyrichtys</taxon>
    </lineage>
</organism>
<dbReference type="InterPro" id="IPR007110">
    <property type="entry name" value="Ig-like_dom"/>
</dbReference>
<keyword evidence="1" id="KW-0393">Immunoglobulin domain</keyword>
<dbReference type="SUPFAM" id="SSF48726">
    <property type="entry name" value="Immunoglobulin"/>
    <property type="match status" value="2"/>
</dbReference>
<keyword evidence="2" id="KW-1133">Transmembrane helix</keyword>
<keyword evidence="3" id="KW-0732">Signal</keyword>
<keyword evidence="2" id="KW-0472">Membrane</keyword>
<proteinExistence type="predicted"/>
<dbReference type="PANTHER" id="PTHR23411">
    <property type="entry name" value="TAPASIN"/>
    <property type="match status" value="1"/>
</dbReference>
<evidence type="ECO:0000256" key="2">
    <source>
        <dbReference type="SAM" id="Phobius"/>
    </source>
</evidence>
<keyword evidence="2" id="KW-0812">Transmembrane</keyword>
<dbReference type="InterPro" id="IPR050380">
    <property type="entry name" value="Immune_Resp_Modulators"/>
</dbReference>
<dbReference type="InterPro" id="IPR013783">
    <property type="entry name" value="Ig-like_fold"/>
</dbReference>
<protein>
    <submittedName>
        <fullName evidence="5">Tapasin-related protein-like</fullName>
    </submittedName>
</protein>
<sequence>MDLTLKLPFYLVLWQGVMCINQVPWLRCTFSDGHLFINDKGQNDTTVRHREAVLQFGQKGEAPVHPQAVTFLVAGSKLELRQYLQGEEAEQIKCEIWRFSTHGVHVRWPVKEDKEYSRWFTCILKHTKDLFTVIGFLRHPTDEPPTGEQDYYGWPIIKDREILTTTVAMVTKTLSPLVKTGLGTTQRLHCQFAVDHKAPQVTVEWHRYHQARRIRLFSHNNHTRQTEGSGVELTSIANGDASFTVHSTNIDSEGRYVCSVSVNPVTINMDVNLQIEEAPSISLNVGPSLSLTEGEEMKVICTAEHFYPLDVEVNWYSEDLSKPGQRAGAPPPKGVDGRRSIIPHDFVHSSHKNNPDHTFISSSFFYLEASLFNSGRQFTCSISHRSLKEPITESFTLTVKGPNFWVVFLIVDLFLLYIMYKLLPRYCTGRKKSVQRLPY</sequence>
<feature type="signal peptide" evidence="3">
    <location>
        <begin position="1"/>
        <end position="19"/>
    </location>
</feature>
<feature type="domain" description="Ig-like" evidence="4">
    <location>
        <begin position="279"/>
        <end position="398"/>
    </location>
</feature>
<name>A0AAV1FXR9_XYRNO</name>
<dbReference type="AlphaFoldDB" id="A0AAV1FXR9"/>
<dbReference type="InterPro" id="IPR036179">
    <property type="entry name" value="Ig-like_dom_sf"/>
</dbReference>
<evidence type="ECO:0000313" key="6">
    <source>
        <dbReference type="Proteomes" id="UP001178508"/>
    </source>
</evidence>
<feature type="transmembrane region" description="Helical" evidence="2">
    <location>
        <begin position="404"/>
        <end position="423"/>
    </location>
</feature>
<dbReference type="SMART" id="SM00409">
    <property type="entry name" value="IG"/>
    <property type="match status" value="2"/>
</dbReference>
<evidence type="ECO:0000256" key="1">
    <source>
        <dbReference type="ARBA" id="ARBA00023319"/>
    </source>
</evidence>
<gene>
    <name evidence="5" type="ORF">XNOV1_A034876</name>
</gene>
<accession>A0AAV1FXR9</accession>
<dbReference type="InterPro" id="IPR003599">
    <property type="entry name" value="Ig_sub"/>
</dbReference>
<dbReference type="InterPro" id="IPR013106">
    <property type="entry name" value="Ig_V-set"/>
</dbReference>
<dbReference type="EMBL" id="OY660873">
    <property type="protein sequence ID" value="CAJ1066042.1"/>
    <property type="molecule type" value="Genomic_DNA"/>
</dbReference>
<feature type="chain" id="PRO_5043337155" evidence="3">
    <location>
        <begin position="20"/>
        <end position="439"/>
    </location>
</feature>
<dbReference type="PROSITE" id="PS50835">
    <property type="entry name" value="IG_LIKE"/>
    <property type="match status" value="2"/>
</dbReference>
<keyword evidence="6" id="KW-1185">Reference proteome</keyword>
<feature type="domain" description="Ig-like" evidence="4">
    <location>
        <begin position="155"/>
        <end position="268"/>
    </location>
</feature>
<dbReference type="Pfam" id="PF07686">
    <property type="entry name" value="V-set"/>
    <property type="match status" value="1"/>
</dbReference>
<dbReference type="Gene3D" id="2.60.40.10">
    <property type="entry name" value="Immunoglobulins"/>
    <property type="match status" value="2"/>
</dbReference>